<dbReference type="Gene3D" id="1.25.10.10">
    <property type="entry name" value="Leucine-rich Repeat Variant"/>
    <property type="match status" value="1"/>
</dbReference>
<dbReference type="PANTHER" id="PTHR13554">
    <property type="entry name" value="26S PROTEASOME NON-ATPASE REGULATORY SUBUNIT 5-RELATED"/>
    <property type="match status" value="1"/>
</dbReference>
<proteinExistence type="predicted"/>
<dbReference type="InterPro" id="IPR011989">
    <property type="entry name" value="ARM-like"/>
</dbReference>
<dbReference type="Proteomes" id="UP001485043">
    <property type="component" value="Unassembled WGS sequence"/>
</dbReference>
<sequence>MVELDQLLNDCHTVAREPGCLTTDAADAFLHKHPLESIYQKLSQDQISTDTIATLASVLEKLFESGALGLRPSQTTNQYAIAALGSLEPKLRQLGCRQLGLALQMTPSDASLSQQRAQHLRALVQAVADSSLAVSEEAAGALTAVGRPMPGLKELLSACQSQLQALAANTEPAIQLRVLAMLMAIAATSTEHQHLIEASGLLEPFTKQLGNADDPLACSAGLQLLADLLEKSQSNPASAAALARLAQPAVAQAIRSADISVQCQALKVGGKLIMASHWDTQEAFPVRHTSEASSLVIRELSRIFREDDEEELEELVVMAALEAVDAACQSQQGANQLVTAAPELLAAVCRRALASRGSSQIRITGLHALAAVFGMSSTETLDVDVRSNLSAGSVFESAIQTALYDAALKSGAVETPFSILPAFMRQPFPEQRVAVYRVLCGLALRLWGAAEILRQPSLIQNICQPASESARACCEWRFHCLQVLIGTADAAAAAEQMANGSSMQQDSISTKRTNLGSHPEIVQRDLLDRVAGSQEADLAVRSASFNAQAGKHVAHATMLSTISEGVT</sequence>
<dbReference type="AlphaFoldDB" id="A0AAW1SXN6"/>
<dbReference type="SUPFAM" id="SSF48371">
    <property type="entry name" value="ARM repeat"/>
    <property type="match status" value="1"/>
</dbReference>
<organism evidence="1 2">
    <name type="scientific">Apatococcus fuscideae</name>
    <dbReference type="NCBI Taxonomy" id="2026836"/>
    <lineage>
        <taxon>Eukaryota</taxon>
        <taxon>Viridiplantae</taxon>
        <taxon>Chlorophyta</taxon>
        <taxon>core chlorophytes</taxon>
        <taxon>Trebouxiophyceae</taxon>
        <taxon>Chlorellales</taxon>
        <taxon>Chlorellaceae</taxon>
        <taxon>Apatococcus</taxon>
    </lineage>
</organism>
<dbReference type="Pfam" id="PF10508">
    <property type="entry name" value="Proteasom_PSMB"/>
    <property type="match status" value="1"/>
</dbReference>
<dbReference type="EMBL" id="JALJOV010000647">
    <property type="protein sequence ID" value="KAK9862159.1"/>
    <property type="molecule type" value="Genomic_DNA"/>
</dbReference>
<accession>A0AAW1SXN6</accession>
<evidence type="ECO:0000313" key="1">
    <source>
        <dbReference type="EMBL" id="KAK9862159.1"/>
    </source>
</evidence>
<name>A0AAW1SXN6_9CHLO</name>
<gene>
    <name evidence="1" type="ORF">WJX84_012256</name>
</gene>
<reference evidence="1 2" key="1">
    <citation type="journal article" date="2024" name="Nat. Commun.">
        <title>Phylogenomics reveals the evolutionary origins of lichenization in chlorophyte algae.</title>
        <authorList>
            <person name="Puginier C."/>
            <person name="Libourel C."/>
            <person name="Otte J."/>
            <person name="Skaloud P."/>
            <person name="Haon M."/>
            <person name="Grisel S."/>
            <person name="Petersen M."/>
            <person name="Berrin J.G."/>
            <person name="Delaux P.M."/>
            <person name="Dal Grande F."/>
            <person name="Keller J."/>
        </authorList>
    </citation>
    <scope>NUCLEOTIDE SEQUENCE [LARGE SCALE GENOMIC DNA]</scope>
    <source>
        <strain evidence="1 2">SAG 2523</strain>
    </source>
</reference>
<dbReference type="InterPro" id="IPR016024">
    <property type="entry name" value="ARM-type_fold"/>
</dbReference>
<evidence type="ECO:0000313" key="2">
    <source>
        <dbReference type="Proteomes" id="UP001485043"/>
    </source>
</evidence>
<keyword evidence="2" id="KW-1185">Reference proteome</keyword>
<comment type="caution">
    <text evidence="1">The sequence shown here is derived from an EMBL/GenBank/DDBJ whole genome shotgun (WGS) entry which is preliminary data.</text>
</comment>
<dbReference type="PANTHER" id="PTHR13554:SF10">
    <property type="entry name" value="26S PROTEASOME NON-ATPASE REGULATORY SUBUNIT 5"/>
    <property type="match status" value="1"/>
</dbReference>
<dbReference type="InterPro" id="IPR019538">
    <property type="entry name" value="PSMD5"/>
</dbReference>
<protein>
    <submittedName>
        <fullName evidence="1">Uncharacterized protein</fullName>
    </submittedName>
</protein>
<dbReference type="GO" id="GO:0043248">
    <property type="term" value="P:proteasome assembly"/>
    <property type="evidence" value="ECO:0007669"/>
    <property type="project" value="InterPro"/>
</dbReference>
<dbReference type="GO" id="GO:0005829">
    <property type="term" value="C:cytosol"/>
    <property type="evidence" value="ECO:0007669"/>
    <property type="project" value="TreeGrafter"/>
</dbReference>